<evidence type="ECO:0000256" key="15">
    <source>
        <dbReference type="RuleBase" id="RU000687"/>
    </source>
</evidence>
<comment type="caution">
    <text evidence="18">The sequence shown here is derived from an EMBL/GenBank/DDBJ whole genome shotgun (WGS) entry which is preliminary data.</text>
</comment>
<dbReference type="InterPro" id="IPR006029">
    <property type="entry name" value="Neurotrans-gated_channel_TM"/>
</dbReference>
<comment type="subcellular location">
    <subcellularLocation>
        <location evidence="14">Synaptic cell membrane</location>
        <topology evidence="14">Multi-pass membrane protein</topology>
    </subcellularLocation>
</comment>
<dbReference type="SUPFAM" id="SSF63712">
    <property type="entry name" value="Nicotinic receptor ligand binding domain-like"/>
    <property type="match status" value="1"/>
</dbReference>
<evidence type="ECO:0000256" key="6">
    <source>
        <dbReference type="ARBA" id="ARBA00023018"/>
    </source>
</evidence>
<dbReference type="InterPro" id="IPR038050">
    <property type="entry name" value="Neuro_actylchol_rec"/>
</dbReference>
<evidence type="ECO:0000259" key="16">
    <source>
        <dbReference type="Pfam" id="PF02931"/>
    </source>
</evidence>
<evidence type="ECO:0000256" key="3">
    <source>
        <dbReference type="ARBA" id="ARBA00022475"/>
    </source>
</evidence>
<dbReference type="PRINTS" id="PR00254">
    <property type="entry name" value="NICOTINICR"/>
</dbReference>
<keyword evidence="11" id="KW-0325">Glycoprotein</keyword>
<name>A0A8S3ZQQ1_9EUPU</name>
<keyword evidence="12" id="KW-1071">Ligand-gated ion channel</keyword>
<dbReference type="CDD" id="cd19033">
    <property type="entry name" value="LGIC_ECD_nAChR_proto-like"/>
    <property type="match status" value="1"/>
</dbReference>
<keyword evidence="4 15" id="KW-0812">Transmembrane</keyword>
<dbReference type="Gene3D" id="1.20.58.390">
    <property type="entry name" value="Neurotransmitter-gated ion-channel transmembrane domain"/>
    <property type="match status" value="1"/>
</dbReference>
<evidence type="ECO:0000256" key="8">
    <source>
        <dbReference type="ARBA" id="ARBA00023136"/>
    </source>
</evidence>
<comment type="caution">
    <text evidence="15">Lacks conserved residue(s) required for the propagation of feature annotation.</text>
</comment>
<dbReference type="AlphaFoldDB" id="A0A8S3ZQQ1"/>
<dbReference type="InterPro" id="IPR036734">
    <property type="entry name" value="Neur_chan_lig-bd_sf"/>
</dbReference>
<feature type="domain" description="Neurotransmitter-gated ion-channel transmembrane" evidence="17">
    <location>
        <begin position="260"/>
        <end position="348"/>
    </location>
</feature>
<keyword evidence="8 15" id="KW-0472">Membrane</keyword>
<keyword evidence="19" id="KW-1185">Reference proteome</keyword>
<dbReference type="FunFam" id="2.70.170.10:FF:000016">
    <property type="entry name" value="Nicotinic acetylcholine receptor subunit"/>
    <property type="match status" value="1"/>
</dbReference>
<dbReference type="Gene3D" id="2.70.170.10">
    <property type="entry name" value="Neurotransmitter-gated ion-channel ligand-binding domain"/>
    <property type="match status" value="1"/>
</dbReference>
<dbReference type="PROSITE" id="PS00236">
    <property type="entry name" value="NEUROTR_ION_CHANNEL"/>
    <property type="match status" value="1"/>
</dbReference>
<evidence type="ECO:0000256" key="7">
    <source>
        <dbReference type="ARBA" id="ARBA00023065"/>
    </source>
</evidence>
<evidence type="ECO:0000259" key="17">
    <source>
        <dbReference type="Pfam" id="PF02932"/>
    </source>
</evidence>
<evidence type="ECO:0000256" key="14">
    <source>
        <dbReference type="ARBA" id="ARBA00034099"/>
    </source>
</evidence>
<dbReference type="InterPro" id="IPR018000">
    <property type="entry name" value="Neurotransmitter_ion_chnl_CS"/>
</dbReference>
<evidence type="ECO:0000256" key="11">
    <source>
        <dbReference type="ARBA" id="ARBA00023180"/>
    </source>
</evidence>
<feature type="transmembrane region" description="Helical" evidence="15">
    <location>
        <begin position="315"/>
        <end position="342"/>
    </location>
</feature>
<dbReference type="InterPro" id="IPR006202">
    <property type="entry name" value="Neur_chan_lig-bd"/>
</dbReference>
<feature type="non-terminal residue" evidence="18">
    <location>
        <position position="355"/>
    </location>
</feature>
<evidence type="ECO:0000256" key="4">
    <source>
        <dbReference type="ARBA" id="ARBA00022692"/>
    </source>
</evidence>
<dbReference type="InterPro" id="IPR006201">
    <property type="entry name" value="Neur_channel"/>
</dbReference>
<evidence type="ECO:0000313" key="18">
    <source>
        <dbReference type="EMBL" id="CAG5129706.1"/>
    </source>
</evidence>
<evidence type="ECO:0000256" key="12">
    <source>
        <dbReference type="ARBA" id="ARBA00023286"/>
    </source>
</evidence>
<keyword evidence="9" id="KW-1015">Disulfide bond</keyword>
<feature type="non-terminal residue" evidence="18">
    <location>
        <position position="1"/>
    </location>
</feature>
<proteinExistence type="inferred from homology"/>
<dbReference type="OrthoDB" id="5975154at2759"/>
<dbReference type="Pfam" id="PF02931">
    <property type="entry name" value="Neur_chan_LBD"/>
    <property type="match status" value="1"/>
</dbReference>
<comment type="similarity">
    <text evidence="1">Belongs to the ligand-gated ion channel (TC 1.A.9) family. Acetylcholine receptor (TC 1.A.9.1) subfamily.</text>
</comment>
<keyword evidence="3" id="KW-1003">Cell membrane</keyword>
<dbReference type="InterPro" id="IPR036719">
    <property type="entry name" value="Neuro-gated_channel_TM_sf"/>
</dbReference>
<evidence type="ECO:0000256" key="10">
    <source>
        <dbReference type="ARBA" id="ARBA00023170"/>
    </source>
</evidence>
<protein>
    <submittedName>
        <fullName evidence="18">Uncharacterized protein</fullName>
    </submittedName>
</protein>
<accession>A0A8S3ZQQ1</accession>
<organism evidence="18 19">
    <name type="scientific">Candidula unifasciata</name>
    <dbReference type="NCBI Taxonomy" id="100452"/>
    <lineage>
        <taxon>Eukaryota</taxon>
        <taxon>Metazoa</taxon>
        <taxon>Spiralia</taxon>
        <taxon>Lophotrochozoa</taxon>
        <taxon>Mollusca</taxon>
        <taxon>Gastropoda</taxon>
        <taxon>Heterobranchia</taxon>
        <taxon>Euthyneura</taxon>
        <taxon>Panpulmonata</taxon>
        <taxon>Eupulmonata</taxon>
        <taxon>Stylommatophora</taxon>
        <taxon>Helicina</taxon>
        <taxon>Helicoidea</taxon>
        <taxon>Geomitridae</taxon>
        <taxon>Candidula</taxon>
    </lineage>
</organism>
<keyword evidence="2 15" id="KW-0813">Transport</keyword>
<evidence type="ECO:0000256" key="13">
    <source>
        <dbReference type="ARBA" id="ARBA00023303"/>
    </source>
</evidence>
<dbReference type="EMBL" id="CAJHNH020003643">
    <property type="protein sequence ID" value="CAG5129706.1"/>
    <property type="molecule type" value="Genomic_DNA"/>
</dbReference>
<dbReference type="GO" id="GO:0045211">
    <property type="term" value="C:postsynaptic membrane"/>
    <property type="evidence" value="ECO:0007669"/>
    <property type="project" value="InterPro"/>
</dbReference>
<evidence type="ECO:0000256" key="9">
    <source>
        <dbReference type="ARBA" id="ARBA00023157"/>
    </source>
</evidence>
<dbReference type="InterPro" id="IPR002394">
    <property type="entry name" value="Nicotinic_acetylcholine_rcpt"/>
</dbReference>
<evidence type="ECO:0000256" key="1">
    <source>
        <dbReference type="ARBA" id="ARBA00009237"/>
    </source>
</evidence>
<dbReference type="Pfam" id="PF02932">
    <property type="entry name" value="Neur_chan_memb"/>
    <property type="match status" value="1"/>
</dbReference>
<dbReference type="GO" id="GO:0022848">
    <property type="term" value="F:acetylcholine-gated monoatomic cation-selective channel activity"/>
    <property type="evidence" value="ECO:0007669"/>
    <property type="project" value="InterPro"/>
</dbReference>
<gene>
    <name evidence="18" type="ORF">CUNI_LOCUS15264</name>
</gene>
<reference evidence="18" key="1">
    <citation type="submission" date="2021-04" db="EMBL/GenBank/DDBJ databases">
        <authorList>
            <consortium name="Molecular Ecology Group"/>
        </authorList>
    </citation>
    <scope>NUCLEOTIDE SEQUENCE</scope>
</reference>
<dbReference type="GO" id="GO:0004888">
    <property type="term" value="F:transmembrane signaling receptor activity"/>
    <property type="evidence" value="ECO:0007669"/>
    <property type="project" value="InterPro"/>
</dbReference>
<feature type="domain" description="Neurotransmitter-gated ion-channel ligand-binding" evidence="16">
    <location>
        <begin position="40"/>
        <end position="252"/>
    </location>
</feature>
<feature type="transmembrane region" description="Helical" evidence="15">
    <location>
        <begin position="283"/>
        <end position="303"/>
    </location>
</feature>
<dbReference type="PANTHER" id="PTHR18945">
    <property type="entry name" value="NEUROTRANSMITTER GATED ION CHANNEL"/>
    <property type="match status" value="1"/>
</dbReference>
<dbReference type="Proteomes" id="UP000678393">
    <property type="component" value="Unassembled WGS sequence"/>
</dbReference>
<feature type="transmembrane region" description="Helical" evidence="15">
    <location>
        <begin position="255"/>
        <end position="277"/>
    </location>
</feature>
<keyword evidence="5 15" id="KW-1133">Transmembrane helix</keyword>
<evidence type="ECO:0000313" key="19">
    <source>
        <dbReference type="Proteomes" id="UP000678393"/>
    </source>
</evidence>
<keyword evidence="10" id="KW-0675">Receptor</keyword>
<dbReference type="SUPFAM" id="SSF90112">
    <property type="entry name" value="Neurotransmitter-gated ion-channel transmembrane pore"/>
    <property type="match status" value="1"/>
</dbReference>
<dbReference type="PRINTS" id="PR00252">
    <property type="entry name" value="NRIONCHANNEL"/>
</dbReference>
<evidence type="ECO:0000256" key="2">
    <source>
        <dbReference type="ARBA" id="ARBA00022448"/>
    </source>
</evidence>
<dbReference type="CDD" id="cd19051">
    <property type="entry name" value="LGIC_TM_cation"/>
    <property type="match status" value="1"/>
</dbReference>
<keyword evidence="7 15" id="KW-0406">Ion transport</keyword>
<keyword evidence="6" id="KW-0770">Synapse</keyword>
<keyword evidence="13 15" id="KW-0407">Ion channel</keyword>
<sequence>CACGESNRHKMRTPTPVKLLVFHVACQILLTPGIVYMSDEKRLIRDLTGNYSERGKMGRPVLSPNETITVLYGMFLIQLLDLDEKNQVLITNVWAAYDWNDRYLHWNPLEYGNVSIVRVNGDDIWKPDIKLFNYADTRLEERKVALCVISSNGHVSWIPQAVFKSSCSIDIRYFPFDEQICHLKFGSWTYDGTKVDLQIQHASNTSGFDMLHYTPSNEWDIVESRATRIVKTYDCCPEHYVTIDFTLVIRRKAAFYSYILILPCVLLSSLTVVLFWLPPESPAKMQLGMNIFVAFFVLLLLLADSTPPSAASIPLIGAFYCLNLVLITLSTLLSVVIVNVYFHGPGTKVPRFFRR</sequence>
<evidence type="ECO:0000256" key="5">
    <source>
        <dbReference type="ARBA" id="ARBA00022989"/>
    </source>
</evidence>